<feature type="compositionally biased region" description="Basic and acidic residues" evidence="1">
    <location>
        <begin position="55"/>
        <end position="65"/>
    </location>
</feature>
<sequence>MKLKYGSLALAVLCLAGCGKHDTPAATPSTANAPSTTPDTSGSNAAAAQAFADAQKAKEAEHPKADPSVPLANYTQLDQADGPVWLTYIAVSRVSPLPSDEEKLNMFSPKYFNEPDAFKKHDLIASELPPIQQNLKRYADQSYYAIKFGDVAGPNGAISPNIFFSSPYDFNTQSFQFNSAKQCWTMGYANNQNVVLDFSNTGSDECALKVTDVDTAKKIEQLRATAKLGAKGILYFHVDDVKNGNRVMATITHIHIDLYDAPAWDKRAQIFTSFDM</sequence>
<gene>
    <name evidence="2" type="ORF">ISS99_03955</name>
</gene>
<evidence type="ECO:0000313" key="3">
    <source>
        <dbReference type="Proteomes" id="UP001430193"/>
    </source>
</evidence>
<keyword evidence="3" id="KW-1185">Reference proteome</keyword>
<evidence type="ECO:0000313" key="2">
    <source>
        <dbReference type="EMBL" id="MBM7128669.1"/>
    </source>
</evidence>
<accession>A0ABS2KC37</accession>
<evidence type="ECO:0000256" key="1">
    <source>
        <dbReference type="SAM" id="MobiDB-lite"/>
    </source>
</evidence>
<protein>
    <submittedName>
        <fullName evidence="2">Uncharacterized protein</fullName>
    </submittedName>
</protein>
<dbReference type="RefSeq" id="WP_204630291.1">
    <property type="nucleotide sequence ID" value="NZ_BSOC01000006.1"/>
</dbReference>
<comment type="caution">
    <text evidence="2">The sequence shown here is derived from an EMBL/GenBank/DDBJ whole genome shotgun (WGS) entry which is preliminary data.</text>
</comment>
<feature type="region of interest" description="Disordered" evidence="1">
    <location>
        <begin position="24"/>
        <end position="70"/>
    </location>
</feature>
<feature type="compositionally biased region" description="Low complexity" evidence="1">
    <location>
        <begin position="24"/>
        <end position="54"/>
    </location>
</feature>
<dbReference type="EMBL" id="JADIKF010000035">
    <property type="protein sequence ID" value="MBM7128669.1"/>
    <property type="molecule type" value="Genomic_DNA"/>
</dbReference>
<proteinExistence type="predicted"/>
<organism evidence="2 3">
    <name type="scientific">Dyella mobilis</name>
    <dbReference type="NCBI Taxonomy" id="1849582"/>
    <lineage>
        <taxon>Bacteria</taxon>
        <taxon>Pseudomonadati</taxon>
        <taxon>Pseudomonadota</taxon>
        <taxon>Gammaproteobacteria</taxon>
        <taxon>Lysobacterales</taxon>
        <taxon>Rhodanobacteraceae</taxon>
        <taxon>Dyella</taxon>
    </lineage>
</organism>
<dbReference type="Proteomes" id="UP001430193">
    <property type="component" value="Unassembled WGS sequence"/>
</dbReference>
<reference evidence="2" key="1">
    <citation type="submission" date="2020-10" db="EMBL/GenBank/DDBJ databases">
        <title>Phylogeny of dyella-like bacteria.</title>
        <authorList>
            <person name="Fu J."/>
        </authorList>
    </citation>
    <scope>NUCLEOTIDE SEQUENCE</scope>
    <source>
        <strain evidence="2">DHON07</strain>
    </source>
</reference>
<name>A0ABS2KC37_9GAMM</name>